<accession>A0A383VIH3</accession>
<name>A0A383VIH3_TETOB</name>
<dbReference type="Pfam" id="PF02037">
    <property type="entry name" value="SAP"/>
    <property type="match status" value="1"/>
</dbReference>
<dbReference type="Proteomes" id="UP000256970">
    <property type="component" value="Unassembled WGS sequence"/>
</dbReference>
<dbReference type="InterPro" id="IPR039613">
    <property type="entry name" value="SPR1/2/3/4/5"/>
</dbReference>
<dbReference type="InterPro" id="IPR003034">
    <property type="entry name" value="SAP_dom"/>
</dbReference>
<dbReference type="Gene3D" id="1.10.720.30">
    <property type="entry name" value="SAP domain"/>
    <property type="match status" value="1"/>
</dbReference>
<evidence type="ECO:0000313" key="3">
    <source>
        <dbReference type="EMBL" id="SZX64186.1"/>
    </source>
</evidence>
<dbReference type="PANTHER" id="PTHR33403">
    <property type="entry name" value="SPR1"/>
    <property type="match status" value="1"/>
</dbReference>
<comment type="similarity">
    <text evidence="1">Belongs to the SPIRAL1 family.</text>
</comment>
<keyword evidence="4" id="KW-1185">Reference proteome</keyword>
<reference evidence="3 4" key="1">
    <citation type="submission" date="2016-10" db="EMBL/GenBank/DDBJ databases">
        <authorList>
            <person name="Cai Z."/>
        </authorList>
    </citation>
    <scope>NUCLEOTIDE SEQUENCE [LARGE SCALE GENOMIC DNA]</scope>
</reference>
<dbReference type="SUPFAM" id="SSF68906">
    <property type="entry name" value="SAP domain"/>
    <property type="match status" value="1"/>
</dbReference>
<dbReference type="InterPro" id="IPR036361">
    <property type="entry name" value="SAP_dom_sf"/>
</dbReference>
<evidence type="ECO:0000256" key="1">
    <source>
        <dbReference type="ARBA" id="ARBA00009656"/>
    </source>
</evidence>
<feature type="domain" description="SAP" evidence="2">
    <location>
        <begin position="10"/>
        <end position="44"/>
    </location>
</feature>
<evidence type="ECO:0000313" key="4">
    <source>
        <dbReference type="Proteomes" id="UP000256970"/>
    </source>
</evidence>
<dbReference type="STRING" id="3088.A0A383VIH3"/>
<sequence>MNSTDVDKMLKPVLLKDLRIQCRARGLSPAGGKEQLTERLKEHMIATNDYNMLTETGEVIHANQCQAGISTGDVEGGAMRNNYTRSEGQNVGNFLTDRPSSRVMQAPGGQSSIVFGTEGDSAPVQRQTGRARVPAPGSLGGADGGFATNNYARPEGQNVGNFLTDRKSTKVHAPPGGASQITFG</sequence>
<protein>
    <recommendedName>
        <fullName evidence="2">SAP domain-containing protein</fullName>
    </recommendedName>
</protein>
<dbReference type="AlphaFoldDB" id="A0A383VIH3"/>
<evidence type="ECO:0000259" key="2">
    <source>
        <dbReference type="PROSITE" id="PS50800"/>
    </source>
</evidence>
<dbReference type="GO" id="GO:0043622">
    <property type="term" value="P:cortical microtubule organization"/>
    <property type="evidence" value="ECO:0007669"/>
    <property type="project" value="InterPro"/>
</dbReference>
<dbReference type="PANTHER" id="PTHR33403:SF31">
    <property type="entry name" value="PROTEIN SPIRAL1-LIKE 1"/>
    <property type="match status" value="1"/>
</dbReference>
<dbReference type="EMBL" id="FNXT01000373">
    <property type="protein sequence ID" value="SZX64186.1"/>
    <property type="molecule type" value="Genomic_DNA"/>
</dbReference>
<organism evidence="3 4">
    <name type="scientific">Tetradesmus obliquus</name>
    <name type="common">Green alga</name>
    <name type="synonym">Acutodesmus obliquus</name>
    <dbReference type="NCBI Taxonomy" id="3088"/>
    <lineage>
        <taxon>Eukaryota</taxon>
        <taxon>Viridiplantae</taxon>
        <taxon>Chlorophyta</taxon>
        <taxon>core chlorophytes</taxon>
        <taxon>Chlorophyceae</taxon>
        <taxon>CS clade</taxon>
        <taxon>Sphaeropleales</taxon>
        <taxon>Scenedesmaceae</taxon>
        <taxon>Tetradesmus</taxon>
    </lineage>
</organism>
<dbReference type="GO" id="GO:0010005">
    <property type="term" value="C:cortical microtubule, transverse to long axis"/>
    <property type="evidence" value="ECO:0007669"/>
    <property type="project" value="TreeGrafter"/>
</dbReference>
<dbReference type="PROSITE" id="PS50800">
    <property type="entry name" value="SAP"/>
    <property type="match status" value="1"/>
</dbReference>
<gene>
    <name evidence="3" type="ORF">BQ4739_LOCUS4707</name>
</gene>
<proteinExistence type="inferred from homology"/>